<sequence>MLNITYLKKLYRSFWLLLLLMSFKTFAQAPTSFPCDGTLFYQTIQLDSSIAGVGSAGDFVLYTVNPDNGAFTFFSNLSVDDDGAGTGDVALIGTINGLGFNTIDGLLYGIDSTLDYLYRITPNGFVENLGIISGPISASNNYSGTFDNNGIYYVLGNNQKLVSIDLSSEVNAGDPLVSTLVYDVGKRSPDIAINPTNFKMYGWDGARRQLFSVDLNNGDVNVIGPAANTSNYDTFGALYFTAGGQLFGYGNDVTVGGSGNTQESVVQFNLSTGIPTTIGLGISVTANDGASCPFGFELFKDAPAAVDLGQVFTYTFTISNATSDLLQNLEFVDNLMSGIVFASDPYNQTNGLSTVGSTNGQTSANLIINNIPVGSSTFQIDVITDCSVQNMVISNQATLASEFLTVVSDDPQTSGITNTTITNIEDPTINVPDPLQIEGCDISVLNAASAVFPLNTTSASSDIKDIFNTVADYTTTASQNITSITYIDTIVDEEACPIVVNRAFSLTSTCGTVSIITQVINVIDTVDPIFQESLPADLTFECSDEIPVAETLTATDNCSQATVAYSETIIQGDCPSQQTIERTWTATDECANTLVHTQTISIDDTTAPVAPEAPADITIEESDPNNVPAVTLTAVDNCSGEIDATSVDTVDDSDPNNIFIVRTWTFVDDCDNNSSISQTITLFNNPSFTCDGTVFYQTIKINQDIENVGSAGDFILYLVNPSGDFSFFANLSVDDDGAGTADEALVGSINAIGFNTLDGLIYGVDSTNDYLYRILPNGFVQNLGIVSGPISNTSNYAGTFDNNGTYYILGNNGHIVSIEGTEDIHPGDPIVSTFLYDLNLNSADVAISPSDLKMYGWKSSTRQLFRVDLSTGNIEIIGPDANTSNYFSFGGLYFTASGQLFGYGNDTNVGSPGNSQESVVQFNLSTGEPTTIGIGVEVTENDGASCAFGFELLKEAPDTVDLGQTFTYTFTIANATNDILNDLEFIDNLVPGLVFTSDPYNITNGMTITGSTNGLTSANLDISAIPTGSSTFQIDVITDCSITDMVISNQATLSSEFLTVTSDDPDTAGVTNTTLTQIIDPTISVPNPLTIEGCDISVVNVETAVFPLSTTMSDDIKDVFNTLEDYTTTAPQNITSITYIDTVVDEDSCPIIINRVFTLTNTCDVSTTYTQVINVQDSTAPVTPEAPEDLVFECNDDLPMSMDLTAVDNCSGEITVSPVMTTDDTNPCNVIMTFTWNFTDECGNTSSISQIVRVTDETAPVAPEVPADMTYECIDDIPEGVELSTLDYCAGELTTLPVDTIDDSDACNVVVTRTWTFTDACENTTAVSQTITVIDTTGPTFTVPNDIAIDCDQDPTDITLTGGVADAVDNCAANALETSYSDSITDGTCENSSIVSRSWTVTDPCGNATILVQTITVQDATAPSFTVPADITFECDTDVTDLSITGDVTDEADNCATGLDATYTDETSNNDSCTSTIIRTWTLTDACENTTTQVQTITLQDDTAPSFTVPADITFECDADVTDLSVTGDVTDEADNCATGLDATYTDETSNNGSCASTIIRTWTLTDDCENTTTQVQTITLQDDTAPSFTVPADITIECDEDATDVSITGNVTDATDNCDTELEATFTDDVVAGECDNSSVITRTWTVADACDNSTTLVQTITVQDSTAPTLVGDYEANVVLACGEDTPEIPELEFVDACSETVNVDFTENTEDEAAIVRQWIVSDACGNEAIFIQTISINEQGEITVDNSTDLCIEDDFDTDLFDLLSGDFDTNGTWTEASGNAVIDGSFFNPTSLLDASGDYPDSAIRDYVFTYTTTGNCALTVDVTVAINDECVVAPALPCDRDNVVISKAVTANGDNINDEFSITGVETCGFTYELQIFNRWGAKIYENFNYQNDWNGTASSKSIGSSGFVPTGTYYYILNIKNSGFEPIAGPIYVSTK</sequence>
<feature type="domain" description="HYR-like" evidence="2">
    <location>
        <begin position="1264"/>
        <end position="1333"/>
    </location>
</feature>
<feature type="chain" id="PRO_5022923610" evidence="1">
    <location>
        <begin position="28"/>
        <end position="1943"/>
    </location>
</feature>
<comment type="caution">
    <text evidence="3">The sequence shown here is derived from an EMBL/GenBank/DDBJ whole genome shotgun (WGS) entry which is preliminary data.</text>
</comment>
<dbReference type="Pfam" id="PF13585">
    <property type="entry name" value="CHU_C"/>
    <property type="match status" value="1"/>
</dbReference>
<keyword evidence="1" id="KW-0732">Signal</keyword>
<proteinExistence type="predicted"/>
<feature type="domain" description="HYR-like" evidence="2">
    <location>
        <begin position="1591"/>
        <end position="1664"/>
    </location>
</feature>
<feature type="signal peptide" evidence="1">
    <location>
        <begin position="1"/>
        <end position="27"/>
    </location>
</feature>
<dbReference type="InterPro" id="IPR047589">
    <property type="entry name" value="DUF11_rpt"/>
</dbReference>
<dbReference type="Proteomes" id="UP000321578">
    <property type="component" value="Unassembled WGS sequence"/>
</dbReference>
<protein>
    <submittedName>
        <fullName evidence="3">Gliding motility-associated C-terminal domain-containing protein</fullName>
    </submittedName>
</protein>
<keyword evidence="4" id="KW-1185">Reference proteome</keyword>
<feature type="domain" description="HYR-like" evidence="2">
    <location>
        <begin position="1184"/>
        <end position="1254"/>
    </location>
</feature>
<reference evidence="3 4" key="1">
    <citation type="submission" date="2019-08" db="EMBL/GenBank/DDBJ databases">
        <title>Genomes of Subsaximicrobium wynnwilliamsii strains.</title>
        <authorList>
            <person name="Bowman J.P."/>
        </authorList>
    </citation>
    <scope>NUCLEOTIDE SEQUENCE [LARGE SCALE GENOMIC DNA]</scope>
    <source>
        <strain evidence="3 4">2-80-2</strain>
    </source>
</reference>
<accession>A0A5C6ZJC6</accession>
<dbReference type="Pfam" id="PF23237">
    <property type="entry name" value="HYR_4C"/>
    <property type="match status" value="3"/>
</dbReference>
<dbReference type="NCBIfam" id="TIGR01451">
    <property type="entry name" value="B_ant_repeat"/>
    <property type="match status" value="2"/>
</dbReference>
<evidence type="ECO:0000313" key="3">
    <source>
        <dbReference type="EMBL" id="TXD90408.1"/>
    </source>
</evidence>
<evidence type="ECO:0000256" key="1">
    <source>
        <dbReference type="SAM" id="SignalP"/>
    </source>
</evidence>
<dbReference type="SUPFAM" id="SSF63825">
    <property type="entry name" value="YWTD domain"/>
    <property type="match status" value="1"/>
</dbReference>
<evidence type="ECO:0000259" key="2">
    <source>
        <dbReference type="Pfam" id="PF23237"/>
    </source>
</evidence>
<name>A0A5C6ZJC6_9FLAO</name>
<gene>
    <name evidence="3" type="ORF">ESY86_03305</name>
</gene>
<dbReference type="EMBL" id="VORO01000003">
    <property type="protein sequence ID" value="TXD90408.1"/>
    <property type="molecule type" value="Genomic_DNA"/>
</dbReference>
<evidence type="ECO:0000313" key="4">
    <source>
        <dbReference type="Proteomes" id="UP000321578"/>
    </source>
</evidence>
<dbReference type="OrthoDB" id="599464at2"/>
<dbReference type="InterPro" id="IPR057078">
    <property type="entry name" value="HYR-4C"/>
</dbReference>
<organism evidence="3 4">
    <name type="scientific">Subsaximicrobium wynnwilliamsii</name>
    <dbReference type="NCBI Taxonomy" id="291179"/>
    <lineage>
        <taxon>Bacteria</taxon>
        <taxon>Pseudomonadati</taxon>
        <taxon>Bacteroidota</taxon>
        <taxon>Flavobacteriia</taxon>
        <taxon>Flavobacteriales</taxon>
        <taxon>Flavobacteriaceae</taxon>
        <taxon>Subsaximicrobium</taxon>
    </lineage>
</organism>